<evidence type="ECO:0000259" key="1">
    <source>
        <dbReference type="PROSITE" id="PS50983"/>
    </source>
</evidence>
<dbReference type="InterPro" id="IPR050902">
    <property type="entry name" value="ABC_Transporter_SBP"/>
</dbReference>
<evidence type="ECO:0000313" key="3">
    <source>
        <dbReference type="Proteomes" id="UP000240728"/>
    </source>
</evidence>
<protein>
    <recommendedName>
        <fullName evidence="1">Fe/B12 periplasmic-binding domain-containing protein</fullName>
    </recommendedName>
</protein>
<dbReference type="Pfam" id="PF01497">
    <property type="entry name" value="Peripla_BP_2"/>
    <property type="match status" value="1"/>
</dbReference>
<dbReference type="Proteomes" id="UP000240728">
    <property type="component" value="Unassembled WGS sequence"/>
</dbReference>
<comment type="caution">
    <text evidence="2">The sequence shown here is derived from an EMBL/GenBank/DDBJ whole genome shotgun (WGS) entry which is preliminary data.</text>
</comment>
<dbReference type="SUPFAM" id="SSF53807">
    <property type="entry name" value="Helical backbone' metal receptor"/>
    <property type="match status" value="1"/>
</dbReference>
<keyword evidence="3" id="KW-1185">Reference proteome</keyword>
<dbReference type="Gene3D" id="1.20.58.2180">
    <property type="match status" value="1"/>
</dbReference>
<accession>A0AAX0YXX4</accession>
<dbReference type="AlphaFoldDB" id="A0AAX0YXX4"/>
<name>A0AAX0YXX4_9GAMM</name>
<gene>
    <name evidence="2" type="ORF">C0W53_00080</name>
</gene>
<dbReference type="EMBL" id="PYOZ01000001">
    <property type="protein sequence ID" value="PSX46465.1"/>
    <property type="molecule type" value="Genomic_DNA"/>
</dbReference>
<feature type="domain" description="Fe/B12 periplasmic-binding" evidence="1">
    <location>
        <begin position="67"/>
        <end position="330"/>
    </location>
</feature>
<dbReference type="GO" id="GO:0071281">
    <property type="term" value="P:cellular response to iron ion"/>
    <property type="evidence" value="ECO:0007669"/>
    <property type="project" value="TreeGrafter"/>
</dbReference>
<evidence type="ECO:0000313" key="2">
    <source>
        <dbReference type="EMBL" id="PSX46465.1"/>
    </source>
</evidence>
<dbReference type="PANTHER" id="PTHR30535:SF34">
    <property type="entry name" value="MOLYBDATE-BINDING PROTEIN MOLA"/>
    <property type="match status" value="1"/>
</dbReference>
<dbReference type="PROSITE" id="PS50983">
    <property type="entry name" value="FE_B12_PBP"/>
    <property type="match status" value="1"/>
</dbReference>
<dbReference type="Gene3D" id="3.40.50.1980">
    <property type="entry name" value="Nitrogenase molybdenum iron protein domain"/>
    <property type="match status" value="2"/>
</dbReference>
<proteinExistence type="predicted"/>
<organism evidence="2 3">
    <name type="scientific">Photobacterium kishitanii</name>
    <dbReference type="NCBI Taxonomy" id="318456"/>
    <lineage>
        <taxon>Bacteria</taxon>
        <taxon>Pseudomonadati</taxon>
        <taxon>Pseudomonadota</taxon>
        <taxon>Gammaproteobacteria</taxon>
        <taxon>Vibrionales</taxon>
        <taxon>Vibrionaceae</taxon>
        <taxon>Photobacterium</taxon>
    </lineage>
</organism>
<reference evidence="2 3" key="1">
    <citation type="submission" date="2018-01" db="EMBL/GenBank/DDBJ databases">
        <title>Whole genome sequencing of Histamine producing bacteria.</title>
        <authorList>
            <person name="Butler K."/>
        </authorList>
    </citation>
    <scope>NUCLEOTIDE SEQUENCE [LARGE SCALE GENOMIC DNA]</scope>
    <source>
        <strain evidence="2 3">A1-4</strain>
    </source>
</reference>
<sequence length="376" mass="42287">MRLSDYITLLVFEIDYHFRGIVSTFTCYFRKHLCLLAIVLSINVFAEPVTYTDQAGRKVEIPKTPERISVVATPAGTMVVALDGSGDRLVATTTNSKNAINEGVLNEFFPILNKISDKVVGKDDSPNIEALLNLNTDLVIQWARKNKSIEAMEAAGLNVAAMQYKKTDIAKTWLNDMGIILNKSQKAKEILDWQEKTYQNIVAKTKYIEDKNKPSVLYLMDESSAASSESHFQFYIDTAGAKNAIKVKGNIINIDPEMILNANPDIIWLFGFNINLKPNDIYTNPIYSEIKAVKNHHVYKVPVGGDRWDPPNQELALALEWFTRTVHPNILPGSMREHLKSALEFLYGKEATDEQLDIMLRAEINKDASGYKGIIN</sequence>
<dbReference type="InterPro" id="IPR002491">
    <property type="entry name" value="ABC_transptr_periplasmic_BD"/>
</dbReference>
<dbReference type="PANTHER" id="PTHR30535">
    <property type="entry name" value="VITAMIN B12-BINDING PROTEIN"/>
    <property type="match status" value="1"/>
</dbReference>